<reference evidence="3 4" key="1">
    <citation type="journal article" date="2017" name="Int. J. Syst. Evol. Microbiol.">
        <title>Arachidicoccus ginsenosidivorans sp. nov., with ginsenoside-converting activity isolated from ginseng cultivating soil.</title>
        <authorList>
            <person name="Siddiqi M.Z."/>
            <person name="Aslam Z."/>
            <person name="Im W.T."/>
        </authorList>
    </citation>
    <scope>NUCLEOTIDE SEQUENCE [LARGE SCALE GENOMIC DNA]</scope>
    <source>
        <strain evidence="3 4">Gsoil 809</strain>
    </source>
</reference>
<dbReference type="InterPro" id="IPR042185">
    <property type="entry name" value="Serpin_sf_2"/>
</dbReference>
<comment type="similarity">
    <text evidence="1">Belongs to the serpin family.</text>
</comment>
<sequence length="416" mass="45786">MKHFMGFSMLLGLGVLGFAGCSKGMHSGASDNSNQQAPVKEISISPMVQASVNDFSFNFLQHLEASAPKNENFFVSPLSLHMDLGMVLSGAAGNTYDELLKVLDLDGKSLDQVNKAYKTLLDQLPGADPKVKLGLYNSIWYKKAFPFKQDYLKSMQDNFEATVKALDFKPDDASYINDWASDKTNGKIKKVLDVIQPDDVMFLVNALYFKGDWSSKFDKDNTRAADFHLEDGSTKQVQMMHQSASFKHYSAADYTAIQLPYGNGQFSMTVILPKQGQTLNKVLAGLGSNDWANIQDNMVAGKINLGLPRFTIPTYEIKLNAVLEAMGMKAAFSSKTADFSKMSAQGVYVSFVKQDTYLKVDEQGTEAAAVTTTGMVTTSVQIPQEMLCDHPFGIIISEKTSNTILFMGKIMDPDSE</sequence>
<evidence type="ECO:0000313" key="4">
    <source>
        <dbReference type="Proteomes" id="UP000321291"/>
    </source>
</evidence>
<dbReference type="PANTHER" id="PTHR11461:SF211">
    <property type="entry name" value="GH10112P-RELATED"/>
    <property type="match status" value="1"/>
</dbReference>
<accession>A0A5B8VMA1</accession>
<dbReference type="KEGG" id="agi:FSB73_13020"/>
<dbReference type="EMBL" id="CP042434">
    <property type="protein sequence ID" value="QEC72459.1"/>
    <property type="molecule type" value="Genomic_DNA"/>
</dbReference>
<dbReference type="GO" id="GO:0005615">
    <property type="term" value="C:extracellular space"/>
    <property type="evidence" value="ECO:0007669"/>
    <property type="project" value="InterPro"/>
</dbReference>
<dbReference type="OrthoDB" id="9764871at2"/>
<gene>
    <name evidence="3" type="ORF">FSB73_13020</name>
</gene>
<dbReference type="AlphaFoldDB" id="A0A5B8VMA1"/>
<dbReference type="PROSITE" id="PS51257">
    <property type="entry name" value="PROKAR_LIPOPROTEIN"/>
    <property type="match status" value="1"/>
</dbReference>
<dbReference type="CDD" id="cd19588">
    <property type="entry name" value="serpin_miropin-like"/>
    <property type="match status" value="1"/>
</dbReference>
<dbReference type="GO" id="GO:0004867">
    <property type="term" value="F:serine-type endopeptidase inhibitor activity"/>
    <property type="evidence" value="ECO:0007669"/>
    <property type="project" value="InterPro"/>
</dbReference>
<dbReference type="InterPro" id="IPR042178">
    <property type="entry name" value="Serpin_sf_1"/>
</dbReference>
<evidence type="ECO:0000313" key="3">
    <source>
        <dbReference type="EMBL" id="QEC72459.1"/>
    </source>
</evidence>
<dbReference type="SUPFAM" id="SSF56574">
    <property type="entry name" value="Serpins"/>
    <property type="match status" value="1"/>
</dbReference>
<organism evidence="3 4">
    <name type="scientific">Arachidicoccus ginsenosidivorans</name>
    <dbReference type="NCBI Taxonomy" id="496057"/>
    <lineage>
        <taxon>Bacteria</taxon>
        <taxon>Pseudomonadati</taxon>
        <taxon>Bacteroidota</taxon>
        <taxon>Chitinophagia</taxon>
        <taxon>Chitinophagales</taxon>
        <taxon>Chitinophagaceae</taxon>
        <taxon>Arachidicoccus</taxon>
    </lineage>
</organism>
<protein>
    <submittedName>
        <fullName evidence="3">Serpin family protein</fullName>
    </submittedName>
</protein>
<dbReference type="InterPro" id="IPR023796">
    <property type="entry name" value="Serpin_dom"/>
</dbReference>
<dbReference type="InterPro" id="IPR000215">
    <property type="entry name" value="Serpin_fam"/>
</dbReference>
<dbReference type="PANTHER" id="PTHR11461">
    <property type="entry name" value="SERINE PROTEASE INHIBITOR, SERPIN"/>
    <property type="match status" value="1"/>
</dbReference>
<dbReference type="Proteomes" id="UP000321291">
    <property type="component" value="Chromosome"/>
</dbReference>
<dbReference type="Gene3D" id="2.30.39.10">
    <property type="entry name" value="Alpha-1-antitrypsin, domain 1"/>
    <property type="match status" value="1"/>
</dbReference>
<dbReference type="SMART" id="SM00093">
    <property type="entry name" value="SERPIN"/>
    <property type="match status" value="1"/>
</dbReference>
<name>A0A5B8VMA1_9BACT</name>
<dbReference type="Pfam" id="PF00079">
    <property type="entry name" value="Serpin"/>
    <property type="match status" value="1"/>
</dbReference>
<dbReference type="InterPro" id="IPR036186">
    <property type="entry name" value="Serpin_sf"/>
</dbReference>
<dbReference type="RefSeq" id="WP_146782893.1">
    <property type="nucleotide sequence ID" value="NZ_CP042434.1"/>
</dbReference>
<keyword evidence="4" id="KW-1185">Reference proteome</keyword>
<dbReference type="Gene3D" id="3.30.497.10">
    <property type="entry name" value="Antithrombin, subunit I, domain 2"/>
    <property type="match status" value="1"/>
</dbReference>
<feature type="domain" description="Serpin" evidence="2">
    <location>
        <begin position="57"/>
        <end position="413"/>
    </location>
</feature>
<evidence type="ECO:0000256" key="1">
    <source>
        <dbReference type="RuleBase" id="RU000411"/>
    </source>
</evidence>
<evidence type="ECO:0000259" key="2">
    <source>
        <dbReference type="SMART" id="SM00093"/>
    </source>
</evidence>
<proteinExistence type="inferred from homology"/>